<comment type="caution">
    <text evidence="2">The sequence shown here is derived from an EMBL/GenBank/DDBJ whole genome shotgun (WGS) entry which is preliminary data.</text>
</comment>
<sequence length="123" mass="13936">MDDFWTAKISDFGLAKLLMPDQTRTFTGVRGTRGRNLEVKVPNVEELVLSSWVYKCFCDRELHKLVVGEDQVERRTLENMVKVGLWCIQDEQVLRPSMKSVVLMLEGITDIASPPCPTSSSSM</sequence>
<evidence type="ECO:0000313" key="3">
    <source>
        <dbReference type="Proteomes" id="UP000796880"/>
    </source>
</evidence>
<protein>
    <submittedName>
        <fullName evidence="2">Uncharacterized protein</fullName>
    </submittedName>
</protein>
<organism evidence="2 3">
    <name type="scientific">Rhamnella rubrinervis</name>
    <dbReference type="NCBI Taxonomy" id="2594499"/>
    <lineage>
        <taxon>Eukaryota</taxon>
        <taxon>Viridiplantae</taxon>
        <taxon>Streptophyta</taxon>
        <taxon>Embryophyta</taxon>
        <taxon>Tracheophyta</taxon>
        <taxon>Spermatophyta</taxon>
        <taxon>Magnoliopsida</taxon>
        <taxon>eudicotyledons</taxon>
        <taxon>Gunneridae</taxon>
        <taxon>Pentapetalae</taxon>
        <taxon>rosids</taxon>
        <taxon>fabids</taxon>
        <taxon>Rosales</taxon>
        <taxon>Rhamnaceae</taxon>
        <taxon>rhamnoid group</taxon>
        <taxon>Rhamneae</taxon>
        <taxon>Rhamnella</taxon>
    </lineage>
</organism>
<dbReference type="InterPro" id="IPR051343">
    <property type="entry name" value="G-type_lectin_kinases/EP1-like"/>
</dbReference>
<dbReference type="EMBL" id="VOIH02000008">
    <property type="protein sequence ID" value="KAF3440544.1"/>
    <property type="molecule type" value="Genomic_DNA"/>
</dbReference>
<dbReference type="OrthoDB" id="1192076at2759"/>
<gene>
    <name evidence="2" type="ORF">FNV43_RR18828</name>
</gene>
<dbReference type="SUPFAM" id="SSF56112">
    <property type="entry name" value="Protein kinase-like (PK-like)"/>
    <property type="match status" value="1"/>
</dbReference>
<evidence type="ECO:0000256" key="1">
    <source>
        <dbReference type="ARBA" id="ARBA00022729"/>
    </source>
</evidence>
<evidence type="ECO:0000313" key="2">
    <source>
        <dbReference type="EMBL" id="KAF3440544.1"/>
    </source>
</evidence>
<accession>A0A8K0GW01</accession>
<keyword evidence="3" id="KW-1185">Reference proteome</keyword>
<dbReference type="PANTHER" id="PTHR47976:SF27">
    <property type="entry name" value="RECEPTOR-LIKE SERINE_THREONINE-PROTEIN KINASE"/>
    <property type="match status" value="1"/>
</dbReference>
<dbReference type="Gene3D" id="1.10.510.10">
    <property type="entry name" value="Transferase(Phosphotransferase) domain 1"/>
    <property type="match status" value="1"/>
</dbReference>
<dbReference type="Proteomes" id="UP000796880">
    <property type="component" value="Unassembled WGS sequence"/>
</dbReference>
<reference evidence="2" key="1">
    <citation type="submission" date="2020-03" db="EMBL/GenBank/DDBJ databases">
        <title>A high-quality chromosome-level genome assembly of a woody plant with both climbing and erect habits, Rhamnella rubrinervis.</title>
        <authorList>
            <person name="Lu Z."/>
            <person name="Yang Y."/>
            <person name="Zhu X."/>
            <person name="Sun Y."/>
        </authorList>
    </citation>
    <scope>NUCLEOTIDE SEQUENCE</scope>
    <source>
        <strain evidence="2">BYM</strain>
        <tissue evidence="2">Leaf</tissue>
    </source>
</reference>
<dbReference type="PANTHER" id="PTHR47976">
    <property type="entry name" value="G-TYPE LECTIN S-RECEPTOR-LIKE SERINE/THREONINE-PROTEIN KINASE SD2-5"/>
    <property type="match status" value="1"/>
</dbReference>
<dbReference type="InterPro" id="IPR011009">
    <property type="entry name" value="Kinase-like_dom_sf"/>
</dbReference>
<proteinExistence type="predicted"/>
<name>A0A8K0GW01_9ROSA</name>
<dbReference type="AlphaFoldDB" id="A0A8K0GW01"/>
<keyword evidence="1" id="KW-0732">Signal</keyword>